<sequence length="64" mass="7317">MVPAFIVAKALCARHRAFIALYSLDAGHRNPAEVLRQNNVTEDDLHRYFDSWFEMRCRIGGPVA</sequence>
<accession>A0A418QLK1</accession>
<reference evidence="1 2" key="2">
    <citation type="submission" date="2019-01" db="EMBL/GenBank/DDBJ databases">
        <title>Hymenobacter humicola sp. nov., isolated from soils in Antarctica.</title>
        <authorList>
            <person name="Sedlacek I."/>
            <person name="Holochova P."/>
            <person name="Kralova S."/>
            <person name="Pantucek R."/>
            <person name="Stankova E."/>
            <person name="Vrbovska V."/>
            <person name="Kristofova L."/>
            <person name="Svec P."/>
            <person name="Busse H.-J."/>
        </authorList>
    </citation>
    <scope>NUCLEOTIDE SEQUENCE [LARGE SCALE GENOMIC DNA]</scope>
    <source>
        <strain evidence="1 2">CCM 8852</strain>
    </source>
</reference>
<protein>
    <submittedName>
        <fullName evidence="1">Uncharacterized protein</fullName>
    </submittedName>
</protein>
<evidence type="ECO:0000313" key="2">
    <source>
        <dbReference type="Proteomes" id="UP000284250"/>
    </source>
</evidence>
<organism evidence="1 2">
    <name type="scientific">Hymenobacter rubripertinctus</name>
    <dbReference type="NCBI Taxonomy" id="2029981"/>
    <lineage>
        <taxon>Bacteria</taxon>
        <taxon>Pseudomonadati</taxon>
        <taxon>Bacteroidota</taxon>
        <taxon>Cytophagia</taxon>
        <taxon>Cytophagales</taxon>
        <taxon>Hymenobacteraceae</taxon>
        <taxon>Hymenobacter</taxon>
    </lineage>
</organism>
<dbReference type="OrthoDB" id="886122at2"/>
<dbReference type="RefSeq" id="WP_119657495.1">
    <property type="nucleotide sequence ID" value="NZ_JBHUOI010000029.1"/>
</dbReference>
<keyword evidence="2" id="KW-1185">Reference proteome</keyword>
<evidence type="ECO:0000313" key="1">
    <source>
        <dbReference type="EMBL" id="RIY06031.1"/>
    </source>
</evidence>
<gene>
    <name evidence="1" type="ORF">D0T11_19505</name>
</gene>
<dbReference type="EMBL" id="QYCN01000045">
    <property type="protein sequence ID" value="RIY06031.1"/>
    <property type="molecule type" value="Genomic_DNA"/>
</dbReference>
<proteinExistence type="predicted"/>
<name>A0A418QLK1_9BACT</name>
<comment type="caution">
    <text evidence="1">The sequence shown here is derived from an EMBL/GenBank/DDBJ whole genome shotgun (WGS) entry which is preliminary data.</text>
</comment>
<dbReference type="AlphaFoldDB" id="A0A418QLK1"/>
<dbReference type="Proteomes" id="UP000284250">
    <property type="component" value="Unassembled WGS sequence"/>
</dbReference>
<reference evidence="1 2" key="1">
    <citation type="submission" date="2018-09" db="EMBL/GenBank/DDBJ databases">
        <authorList>
            <person name="Zeman M."/>
            <person name="Pardy F."/>
        </authorList>
    </citation>
    <scope>NUCLEOTIDE SEQUENCE [LARGE SCALE GENOMIC DNA]</scope>
    <source>
        <strain evidence="1 2">CCM 8852</strain>
    </source>
</reference>